<accession>A0A9W9HK55</accession>
<name>A0A9W9HK55_9EURO</name>
<dbReference type="AlphaFoldDB" id="A0A9W9HK55"/>
<reference evidence="2" key="2">
    <citation type="journal article" date="2023" name="IMA Fungus">
        <title>Comparative genomic study of the Penicillium genus elucidates a diverse pangenome and 15 lateral gene transfer events.</title>
        <authorList>
            <person name="Petersen C."/>
            <person name="Sorensen T."/>
            <person name="Nielsen M.R."/>
            <person name="Sondergaard T.E."/>
            <person name="Sorensen J.L."/>
            <person name="Fitzpatrick D.A."/>
            <person name="Frisvad J.C."/>
            <person name="Nielsen K.L."/>
        </authorList>
    </citation>
    <scope>NUCLEOTIDE SEQUENCE</scope>
    <source>
        <strain evidence="2">IBT 21472</strain>
    </source>
</reference>
<keyword evidence="3" id="KW-1185">Reference proteome</keyword>
<proteinExistence type="predicted"/>
<dbReference type="Proteomes" id="UP001147746">
    <property type="component" value="Unassembled WGS sequence"/>
</dbReference>
<reference evidence="2" key="1">
    <citation type="submission" date="2022-12" db="EMBL/GenBank/DDBJ databases">
        <authorList>
            <person name="Petersen C."/>
        </authorList>
    </citation>
    <scope>NUCLEOTIDE SEQUENCE</scope>
    <source>
        <strain evidence="2">IBT 21472</strain>
    </source>
</reference>
<organism evidence="2 3">
    <name type="scientific">Penicillium atrosanguineum</name>
    <dbReference type="NCBI Taxonomy" id="1132637"/>
    <lineage>
        <taxon>Eukaryota</taxon>
        <taxon>Fungi</taxon>
        <taxon>Dikarya</taxon>
        <taxon>Ascomycota</taxon>
        <taxon>Pezizomycotina</taxon>
        <taxon>Eurotiomycetes</taxon>
        <taxon>Eurotiomycetidae</taxon>
        <taxon>Eurotiales</taxon>
        <taxon>Aspergillaceae</taxon>
        <taxon>Penicillium</taxon>
    </lineage>
</organism>
<evidence type="ECO:0000256" key="1">
    <source>
        <dbReference type="SAM" id="MobiDB-lite"/>
    </source>
</evidence>
<protein>
    <submittedName>
        <fullName evidence="2">Uncharacterized protein</fullName>
    </submittedName>
</protein>
<evidence type="ECO:0000313" key="3">
    <source>
        <dbReference type="Proteomes" id="UP001147746"/>
    </source>
</evidence>
<feature type="region of interest" description="Disordered" evidence="1">
    <location>
        <begin position="1"/>
        <end position="62"/>
    </location>
</feature>
<sequence>MIKDHARGGLKAARGRSLQDTKSAEWDSASPSGDAAHGSISEGNRRRLKASTGILPINEWPE</sequence>
<evidence type="ECO:0000313" key="2">
    <source>
        <dbReference type="EMBL" id="KAJ5324892.1"/>
    </source>
</evidence>
<comment type="caution">
    <text evidence="2">The sequence shown here is derived from an EMBL/GenBank/DDBJ whole genome shotgun (WGS) entry which is preliminary data.</text>
</comment>
<gene>
    <name evidence="2" type="ORF">N7476_003492</name>
</gene>
<dbReference type="EMBL" id="JAPZBO010000002">
    <property type="protein sequence ID" value="KAJ5324892.1"/>
    <property type="molecule type" value="Genomic_DNA"/>
</dbReference>